<dbReference type="PANTHER" id="PTHR45856">
    <property type="entry name" value="ALPHA/BETA-HYDROLASES SUPERFAMILY PROTEIN"/>
    <property type="match status" value="1"/>
</dbReference>
<dbReference type="InterPro" id="IPR051218">
    <property type="entry name" value="Sec_MonoDiacylglyc_Lipase"/>
</dbReference>
<feature type="compositionally biased region" description="Polar residues" evidence="1">
    <location>
        <begin position="1"/>
        <end position="13"/>
    </location>
</feature>
<dbReference type="GO" id="GO:0006629">
    <property type="term" value="P:lipid metabolic process"/>
    <property type="evidence" value="ECO:0007669"/>
    <property type="project" value="InterPro"/>
</dbReference>
<dbReference type="Proteomes" id="UP000693970">
    <property type="component" value="Unassembled WGS sequence"/>
</dbReference>
<feature type="region of interest" description="Disordered" evidence="1">
    <location>
        <begin position="257"/>
        <end position="318"/>
    </location>
</feature>
<evidence type="ECO:0000313" key="4">
    <source>
        <dbReference type="Proteomes" id="UP000693970"/>
    </source>
</evidence>
<dbReference type="OrthoDB" id="438440at2759"/>
<keyword evidence="4" id="KW-1185">Reference proteome</keyword>
<comment type="caution">
    <text evidence="3">The sequence shown here is derived from an EMBL/GenBank/DDBJ whole genome shotgun (WGS) entry which is preliminary data.</text>
</comment>
<dbReference type="EMBL" id="JAGRRH010000024">
    <property type="protein sequence ID" value="KAG7343319.1"/>
    <property type="molecule type" value="Genomic_DNA"/>
</dbReference>
<dbReference type="CDD" id="cd00519">
    <property type="entry name" value="Lipase_3"/>
    <property type="match status" value="1"/>
</dbReference>
<feature type="compositionally biased region" description="Polar residues" evidence="1">
    <location>
        <begin position="305"/>
        <end position="318"/>
    </location>
</feature>
<dbReference type="AlphaFoldDB" id="A0A9K3PFU2"/>
<organism evidence="3 4">
    <name type="scientific">Nitzschia inconspicua</name>
    <dbReference type="NCBI Taxonomy" id="303405"/>
    <lineage>
        <taxon>Eukaryota</taxon>
        <taxon>Sar</taxon>
        <taxon>Stramenopiles</taxon>
        <taxon>Ochrophyta</taxon>
        <taxon>Bacillariophyta</taxon>
        <taxon>Bacillariophyceae</taxon>
        <taxon>Bacillariophycidae</taxon>
        <taxon>Bacillariales</taxon>
        <taxon>Bacillariaceae</taxon>
        <taxon>Nitzschia</taxon>
    </lineage>
</organism>
<evidence type="ECO:0000256" key="1">
    <source>
        <dbReference type="SAM" id="MobiDB-lite"/>
    </source>
</evidence>
<reference evidence="3" key="2">
    <citation type="submission" date="2021-04" db="EMBL/GenBank/DDBJ databases">
        <authorList>
            <person name="Podell S."/>
        </authorList>
    </citation>
    <scope>NUCLEOTIDE SEQUENCE</scope>
    <source>
        <strain evidence="3">Hildebrandi</strain>
    </source>
</reference>
<protein>
    <submittedName>
        <fullName evidence="3">Lipase class 3</fullName>
    </submittedName>
</protein>
<proteinExistence type="predicted"/>
<reference evidence="3" key="1">
    <citation type="journal article" date="2021" name="Sci. Rep.">
        <title>Diploid genomic architecture of Nitzschia inconspicua, an elite biomass production diatom.</title>
        <authorList>
            <person name="Oliver A."/>
            <person name="Podell S."/>
            <person name="Pinowska A."/>
            <person name="Traller J.C."/>
            <person name="Smith S.R."/>
            <person name="McClure R."/>
            <person name="Beliaev A."/>
            <person name="Bohutskyi P."/>
            <person name="Hill E.A."/>
            <person name="Rabines A."/>
            <person name="Zheng H."/>
            <person name="Allen L.Z."/>
            <person name="Kuo A."/>
            <person name="Grigoriev I.V."/>
            <person name="Allen A.E."/>
            <person name="Hazlebeck D."/>
            <person name="Allen E.E."/>
        </authorList>
    </citation>
    <scope>NUCLEOTIDE SEQUENCE</scope>
    <source>
        <strain evidence="3">Hildebrandi</strain>
    </source>
</reference>
<dbReference type="Pfam" id="PF01764">
    <property type="entry name" value="Lipase_3"/>
    <property type="match status" value="1"/>
</dbReference>
<evidence type="ECO:0000259" key="2">
    <source>
        <dbReference type="Pfam" id="PF01764"/>
    </source>
</evidence>
<feature type="compositionally biased region" description="Polar residues" evidence="1">
    <location>
        <begin position="257"/>
        <end position="283"/>
    </location>
</feature>
<accession>A0A9K3PFU2</accession>
<gene>
    <name evidence="3" type="ORF">IV203_021264</name>
</gene>
<sequence length="559" mass="63125">MTARQSETVTTADNPLHKTEENVVDEEEVVDMGFLRRPSISHHHKQFDPKNPSLFSETYAMSVAAAAIFPLADMRQAARVGKIDAPDAIGLPLRVSTAFQVYSKHREALKKLMKKADMQFLDMLLQQIDNEETFEGRYISNVVQHAVVHFFGDEGNKSECVYLLLENPELSRIVLCFRGSITVNDWVKDSKVTVGNIKNPLYMRPGQPLEVGVHLGFREYLYDESRSVSLRLPPVKEKIEAVKKTVRGLPENFSSKFRFNTASGQTQPSQSLEEVLEKNTSLASVDKEETENLEVSATENKEETSAFQSHETENAVSNAKTSRITQILEQVDSLRFKNKDYHIYVTGHSLGGALAMLTALEVAAHFGSPKSPVTFVGIGNPRAATYSFRNVVETLEKEGKMRCLGVHNHLDIVPMVPTSALHVRTKNTFCQVGFQMLLHPENFEMRYCPQADNSFLDFKDQVERMALAIFRPDKIAGRHHYLTYLSYLKTLEVPLSRLYLNDYYRNIVRSNLFPGSEAHALSPPHVATKRHRDSLFGPRSVCLDISQQEEANCDGDRKV</sequence>
<dbReference type="InterPro" id="IPR002921">
    <property type="entry name" value="Fungal_lipase-type"/>
</dbReference>
<feature type="domain" description="Fungal lipase-type" evidence="2">
    <location>
        <begin position="292"/>
        <end position="418"/>
    </location>
</feature>
<name>A0A9K3PFU2_9STRA</name>
<evidence type="ECO:0000313" key="3">
    <source>
        <dbReference type="EMBL" id="KAG7343319.1"/>
    </source>
</evidence>
<feature type="region of interest" description="Disordered" evidence="1">
    <location>
        <begin position="1"/>
        <end position="22"/>
    </location>
</feature>
<dbReference type="PANTHER" id="PTHR45856:SF11">
    <property type="entry name" value="FUNGAL LIPASE-LIKE DOMAIN-CONTAINING PROTEIN"/>
    <property type="match status" value="1"/>
</dbReference>